<reference evidence="1" key="2">
    <citation type="submission" date="2024-08" db="UniProtKB">
        <authorList>
            <consortium name="EnsemblMetazoa"/>
        </authorList>
    </citation>
    <scope>IDENTIFICATION</scope>
</reference>
<keyword evidence="2" id="KW-1185">Reference proteome</keyword>
<evidence type="ECO:0000313" key="2">
    <source>
        <dbReference type="Proteomes" id="UP000019118"/>
    </source>
</evidence>
<dbReference type="AlphaFoldDB" id="A0AAR5P6L8"/>
<dbReference type="Proteomes" id="UP000019118">
    <property type="component" value="Unassembled WGS sequence"/>
</dbReference>
<dbReference type="EnsemblMetazoa" id="XM_019901185.1">
    <property type="protein sequence ID" value="XP_019756744.1"/>
    <property type="gene ID" value="LOC109535298"/>
</dbReference>
<accession>A0AAR5P6L8</accession>
<name>A0AAR5P6L8_DENPD</name>
<evidence type="ECO:0000313" key="1">
    <source>
        <dbReference type="EnsemblMetazoa" id="XP_019756744.1"/>
    </source>
</evidence>
<sequence length="114" mass="12777">MTNEESLGLLANGDLSVLWNAYDAQPSILVPFDLHVTDPTLKQTIGSEIRNFFTEDSGFNNNDATGIKYHSVHDFDKAHIKQAELMSSHSTVWFYQFSYSGLMGDPKYNVPGKC</sequence>
<protein>
    <recommendedName>
        <fullName evidence="3">Carboxylesterase type B domain-containing protein</fullName>
    </recommendedName>
</protein>
<proteinExistence type="predicted"/>
<reference evidence="2" key="1">
    <citation type="journal article" date="2013" name="Genome Biol.">
        <title>Draft genome of the mountain pine beetle, Dendroctonus ponderosae Hopkins, a major forest pest.</title>
        <authorList>
            <person name="Keeling C.I."/>
            <person name="Yuen M.M."/>
            <person name="Liao N.Y."/>
            <person name="Docking T.R."/>
            <person name="Chan S.K."/>
            <person name="Taylor G.A."/>
            <person name="Palmquist D.L."/>
            <person name="Jackman S.D."/>
            <person name="Nguyen A."/>
            <person name="Li M."/>
            <person name="Henderson H."/>
            <person name="Janes J.K."/>
            <person name="Zhao Y."/>
            <person name="Pandoh P."/>
            <person name="Moore R."/>
            <person name="Sperling F.A."/>
            <person name="Huber D.P."/>
            <person name="Birol I."/>
            <person name="Jones S.J."/>
            <person name="Bohlmann J."/>
        </authorList>
    </citation>
    <scope>NUCLEOTIDE SEQUENCE</scope>
</reference>
<evidence type="ECO:0008006" key="3">
    <source>
        <dbReference type="Google" id="ProtNLM"/>
    </source>
</evidence>
<organism evidence="1 2">
    <name type="scientific">Dendroctonus ponderosae</name>
    <name type="common">Mountain pine beetle</name>
    <dbReference type="NCBI Taxonomy" id="77166"/>
    <lineage>
        <taxon>Eukaryota</taxon>
        <taxon>Metazoa</taxon>
        <taxon>Ecdysozoa</taxon>
        <taxon>Arthropoda</taxon>
        <taxon>Hexapoda</taxon>
        <taxon>Insecta</taxon>
        <taxon>Pterygota</taxon>
        <taxon>Neoptera</taxon>
        <taxon>Endopterygota</taxon>
        <taxon>Coleoptera</taxon>
        <taxon>Polyphaga</taxon>
        <taxon>Cucujiformia</taxon>
        <taxon>Curculionidae</taxon>
        <taxon>Scolytinae</taxon>
        <taxon>Dendroctonus</taxon>
    </lineage>
</organism>